<dbReference type="InterPro" id="IPR017938">
    <property type="entry name" value="Riboflavin_synthase-like_b-brl"/>
</dbReference>
<dbReference type="PANTHER" id="PTHR19384:SF128">
    <property type="entry name" value="NADPH OXIDOREDUCTASE A"/>
    <property type="match status" value="1"/>
</dbReference>
<keyword evidence="9" id="KW-0408">Iron</keyword>
<evidence type="ECO:0000256" key="3">
    <source>
        <dbReference type="ARBA" id="ARBA00022485"/>
    </source>
</evidence>
<dbReference type="InterPro" id="IPR001709">
    <property type="entry name" value="Flavoprot_Pyr_Nucl_cyt_Rdtase"/>
</dbReference>
<dbReference type="InterPro" id="IPR017927">
    <property type="entry name" value="FAD-bd_FR_type"/>
</dbReference>
<comment type="caution">
    <text evidence="14">The sequence shown here is derived from an EMBL/GenBank/DDBJ whole genome shotgun (WGS) entry which is preliminary data.</text>
</comment>
<evidence type="ECO:0000259" key="12">
    <source>
        <dbReference type="PROSITE" id="PS51384"/>
    </source>
</evidence>
<reference evidence="14" key="1">
    <citation type="journal article" date="2021" name="Front. Microbiol.">
        <title>Comprehensive Comparative Genomics and Phenotyping of Methylobacterium Species.</title>
        <authorList>
            <person name="Alessa O."/>
            <person name="Ogura Y."/>
            <person name="Fujitani Y."/>
            <person name="Takami H."/>
            <person name="Hayashi T."/>
            <person name="Sahin N."/>
            <person name="Tani A."/>
        </authorList>
    </citation>
    <scope>NUCLEOTIDE SEQUENCE</scope>
    <source>
        <strain evidence="14">DSM 17168</strain>
    </source>
</reference>
<dbReference type="SUPFAM" id="SSF63380">
    <property type="entry name" value="Riboflavin synthase domain-like"/>
    <property type="match status" value="1"/>
</dbReference>
<dbReference type="Pfam" id="PF00667">
    <property type="entry name" value="FAD_binding_1"/>
    <property type="match status" value="1"/>
</dbReference>
<evidence type="ECO:0000256" key="11">
    <source>
        <dbReference type="ARBA" id="ARBA00023192"/>
    </source>
</evidence>
<dbReference type="InterPro" id="IPR003097">
    <property type="entry name" value="CysJ-like_FAD-binding"/>
</dbReference>
<dbReference type="Proteomes" id="UP001055153">
    <property type="component" value="Unassembled WGS sequence"/>
</dbReference>
<evidence type="ECO:0000313" key="14">
    <source>
        <dbReference type="EMBL" id="GJE00378.1"/>
    </source>
</evidence>
<keyword evidence="11" id="KW-0028">Amino-acid biosynthesis</keyword>
<evidence type="ECO:0000256" key="1">
    <source>
        <dbReference type="ARBA" id="ARBA00001917"/>
    </source>
</evidence>
<dbReference type="Gene3D" id="1.10.15.40">
    <property type="entry name" value="Electron transport complex subunit B, putative Fe-S cluster"/>
    <property type="match status" value="1"/>
</dbReference>
<evidence type="ECO:0000256" key="10">
    <source>
        <dbReference type="ARBA" id="ARBA00023014"/>
    </source>
</evidence>
<organism evidence="14 15">
    <name type="scientific">Methylobacterium isbiliense</name>
    <dbReference type="NCBI Taxonomy" id="315478"/>
    <lineage>
        <taxon>Bacteria</taxon>
        <taxon>Pseudomonadati</taxon>
        <taxon>Pseudomonadota</taxon>
        <taxon>Alphaproteobacteria</taxon>
        <taxon>Hyphomicrobiales</taxon>
        <taxon>Methylobacteriaceae</taxon>
        <taxon>Methylobacterium</taxon>
    </lineage>
</organism>
<dbReference type="SUPFAM" id="SSF52343">
    <property type="entry name" value="Ferredoxin reductase-like, C-terminal NADP-linked domain"/>
    <property type="match status" value="1"/>
</dbReference>
<dbReference type="InterPro" id="IPR039261">
    <property type="entry name" value="FNR_nucleotide-bd"/>
</dbReference>
<dbReference type="PANTHER" id="PTHR19384">
    <property type="entry name" value="NITRIC OXIDE SYNTHASE-RELATED"/>
    <property type="match status" value="1"/>
</dbReference>
<dbReference type="CDD" id="cd06199">
    <property type="entry name" value="SiR"/>
    <property type="match status" value="1"/>
</dbReference>
<proteinExistence type="predicted"/>
<evidence type="ECO:0000256" key="6">
    <source>
        <dbReference type="ARBA" id="ARBA00022723"/>
    </source>
</evidence>
<dbReference type="PROSITE" id="PS51384">
    <property type="entry name" value="FAD_FR"/>
    <property type="match status" value="1"/>
</dbReference>
<accession>A0ABQ4SEY7</accession>
<dbReference type="PRINTS" id="PR00371">
    <property type="entry name" value="FPNCR"/>
</dbReference>
<sequence length="537" mass="58205">MTQHVTPPLVLIPESAPFNPDQRAWLSGYFAALLGPAIEGATALGAAEVPSGPALADNGDAPWHDPSLPLDERMGMAKDRPAPQKLMAAMAQQDCGQCGYNCADYANAIFLKKEERLNLCQPGGKDTLRMLKKLEAELGAAPPAGAAATAAEEAPRAEVPLGPYGLCRENPAEAVFLSRRRLNAPGGEKETWHIEIDLQGTGIDYVVGDSLGLFPANAPALVDTVIAELGARPERVIATKFGEKTLREHLLTTYALGAAPDSLFQLLSLLTSGAQRRKAQSLAAGEDPDGDLAHLDVLAALHKFPGARPDAEVFLEALDELQPRLYSISSSPKADPGRVSLTVDAVRYSHRSRLRLGVASTHLGERLAETATVRVYLQKAHGFGLPASPETPIIMCGPGTGIAPFRAFLRERAATRAPGRNWLFFGHQRQASDFFYREELNALKDQGVLTRLSLAWSRDGAEKTYVQDRMRENGRELWRWLEEGAHFYVCGDAKRMAKDVERALIDIAAKEGGRSPEDAVAYLAALKKAGRYQADVY</sequence>
<evidence type="ECO:0000256" key="4">
    <source>
        <dbReference type="ARBA" id="ARBA00022630"/>
    </source>
</evidence>
<dbReference type="Pfam" id="PF00175">
    <property type="entry name" value="NAD_binding_1"/>
    <property type="match status" value="1"/>
</dbReference>
<keyword evidence="15" id="KW-1185">Reference proteome</keyword>
<feature type="domain" description="FAD-binding FR-type" evidence="12">
    <location>
        <begin position="169"/>
        <end position="386"/>
    </location>
</feature>
<evidence type="ECO:0000256" key="8">
    <source>
        <dbReference type="ARBA" id="ARBA00023002"/>
    </source>
</evidence>
<keyword evidence="8" id="KW-0560">Oxidoreductase</keyword>
<keyword evidence="7" id="KW-0274">FAD</keyword>
<name>A0ABQ4SEY7_9HYPH</name>
<dbReference type="InterPro" id="IPR023173">
    <property type="entry name" value="NADPH_Cyt_P450_Rdtase_alpha"/>
</dbReference>
<evidence type="ECO:0000256" key="7">
    <source>
        <dbReference type="ARBA" id="ARBA00022827"/>
    </source>
</evidence>
<comment type="cofactor">
    <cofactor evidence="1">
        <name>FMN</name>
        <dbReference type="ChEBI" id="CHEBI:58210"/>
    </cofactor>
</comment>
<dbReference type="EMBL" id="BPQQ01000023">
    <property type="protein sequence ID" value="GJE00378.1"/>
    <property type="molecule type" value="Genomic_DNA"/>
</dbReference>
<keyword evidence="10" id="KW-0411">Iron-sulfur</keyword>
<keyword evidence="4" id="KW-0285">Flavoprotein</keyword>
<evidence type="ECO:0000313" key="15">
    <source>
        <dbReference type="Proteomes" id="UP001055153"/>
    </source>
</evidence>
<dbReference type="Gene3D" id="1.20.990.10">
    <property type="entry name" value="NADPH-cytochrome p450 Reductase, Chain A, domain 3"/>
    <property type="match status" value="1"/>
</dbReference>
<keyword evidence="6" id="KW-0479">Metal-binding</keyword>
<dbReference type="Gene3D" id="3.40.50.80">
    <property type="entry name" value="Nucleotide-binding domain of ferredoxin-NADP reductase (FNR) module"/>
    <property type="match status" value="1"/>
</dbReference>
<dbReference type="InterPro" id="IPR001433">
    <property type="entry name" value="OxRdtase_FAD/NAD-bd"/>
</dbReference>
<evidence type="ECO:0000259" key="13">
    <source>
        <dbReference type="PROSITE" id="PS51656"/>
    </source>
</evidence>
<evidence type="ECO:0000256" key="2">
    <source>
        <dbReference type="ARBA" id="ARBA00001974"/>
    </source>
</evidence>
<gene>
    <name evidence="14" type="primary">rsxB_1</name>
    <name evidence="14" type="ORF">GMJLKIPL_2299</name>
</gene>
<dbReference type="InterPro" id="IPR007202">
    <property type="entry name" value="4Fe-4S_dom"/>
</dbReference>
<keyword evidence="3" id="KW-0004">4Fe-4S</keyword>
<dbReference type="PROSITE" id="PS51656">
    <property type="entry name" value="4FE4S"/>
    <property type="match status" value="1"/>
</dbReference>
<dbReference type="RefSeq" id="WP_238235262.1">
    <property type="nucleotide sequence ID" value="NZ_BPQQ01000023.1"/>
</dbReference>
<keyword evidence="5" id="KW-0288">FMN</keyword>
<comment type="cofactor">
    <cofactor evidence="2">
        <name>FAD</name>
        <dbReference type="ChEBI" id="CHEBI:57692"/>
    </cofactor>
</comment>
<dbReference type="Gene3D" id="2.40.30.10">
    <property type="entry name" value="Translation factors"/>
    <property type="match status" value="1"/>
</dbReference>
<evidence type="ECO:0000256" key="5">
    <source>
        <dbReference type="ARBA" id="ARBA00022643"/>
    </source>
</evidence>
<feature type="domain" description="4Fe-4S" evidence="13">
    <location>
        <begin position="78"/>
        <end position="137"/>
    </location>
</feature>
<evidence type="ECO:0000256" key="9">
    <source>
        <dbReference type="ARBA" id="ARBA00023004"/>
    </source>
</evidence>
<dbReference type="NCBIfam" id="NF004859">
    <property type="entry name" value="PRK06214.1"/>
    <property type="match status" value="1"/>
</dbReference>
<reference evidence="14" key="2">
    <citation type="submission" date="2021-08" db="EMBL/GenBank/DDBJ databases">
        <authorList>
            <person name="Tani A."/>
            <person name="Ola A."/>
            <person name="Ogura Y."/>
            <person name="Katsura K."/>
            <person name="Hayashi T."/>
        </authorList>
    </citation>
    <scope>NUCLEOTIDE SEQUENCE</scope>
    <source>
        <strain evidence="14">DSM 17168</strain>
    </source>
</reference>
<protein>
    <submittedName>
        <fullName evidence="14">Ion-translocating oxidoreductase complex subunit B</fullName>
    </submittedName>
</protein>
<keyword evidence="11" id="KW-0198">Cysteine biosynthesis</keyword>